<dbReference type="OrthoDB" id="1637540at2759"/>
<dbReference type="EMBL" id="WJXA01000010">
    <property type="protein sequence ID" value="KAF7129158.1"/>
    <property type="molecule type" value="Genomic_DNA"/>
</dbReference>
<keyword evidence="2" id="KW-1185">Reference proteome</keyword>
<evidence type="ECO:0000313" key="2">
    <source>
        <dbReference type="Proteomes" id="UP000626092"/>
    </source>
</evidence>
<dbReference type="Gene3D" id="1.10.340.70">
    <property type="match status" value="1"/>
</dbReference>
<reference evidence="1" key="1">
    <citation type="submission" date="2019-11" db="EMBL/GenBank/DDBJ databases">
        <authorList>
            <person name="Liu Y."/>
            <person name="Hou J."/>
            <person name="Li T.-Q."/>
            <person name="Guan C.-H."/>
            <person name="Wu X."/>
            <person name="Wu H.-Z."/>
            <person name="Ling F."/>
            <person name="Zhang R."/>
            <person name="Shi X.-G."/>
            <person name="Ren J.-P."/>
            <person name="Chen E.-F."/>
            <person name="Sun J.-M."/>
        </authorList>
    </citation>
    <scope>NUCLEOTIDE SEQUENCE</scope>
    <source>
        <strain evidence="1">Adult_tree_wgs_1</strain>
        <tissue evidence="1">Leaves</tissue>
    </source>
</reference>
<evidence type="ECO:0008006" key="3">
    <source>
        <dbReference type="Google" id="ProtNLM"/>
    </source>
</evidence>
<comment type="caution">
    <text evidence="1">The sequence shown here is derived from an EMBL/GenBank/DDBJ whole genome shotgun (WGS) entry which is preliminary data.</text>
</comment>
<dbReference type="PANTHER" id="PTHR48475">
    <property type="entry name" value="RIBONUCLEASE H"/>
    <property type="match status" value="1"/>
</dbReference>
<dbReference type="Proteomes" id="UP000626092">
    <property type="component" value="Unassembled WGS sequence"/>
</dbReference>
<sequence>MAEITQPFSNLIKKDAEFIWTEEHHKAFEAIKAALGSGGLLARCIGEEEAKVKIQEVHERSCGTRDVSLYRRLQRQGYYWPNMATDAAELQNKCPKCRETPSKAECNFIGVYTDWRKPYIDFLTDGTLPPDRVDMAIVKKRAPKFFVHNEELFRRSFEGKPLKCLAGPETSKALKAAHEVLHDARPSELEALDERRDRAQANLRVYQRRMSRAYDALVRPRQFAEGDLVLKAAPHVMKGKSASKFATKCEGPFVVKEANENGYYRLSEPDSDVLIAPINAKWLKAYHP</sequence>
<gene>
    <name evidence="1" type="ORF">RHSIM_Rhsim10G0123600</name>
</gene>
<dbReference type="SUPFAM" id="SSF56672">
    <property type="entry name" value="DNA/RNA polymerases"/>
    <property type="match status" value="1"/>
</dbReference>
<dbReference type="InterPro" id="IPR043502">
    <property type="entry name" value="DNA/RNA_pol_sf"/>
</dbReference>
<dbReference type="AlphaFoldDB" id="A0A834GEZ4"/>
<accession>A0A834GEZ4</accession>
<organism evidence="1 2">
    <name type="scientific">Rhododendron simsii</name>
    <name type="common">Sims's rhododendron</name>
    <dbReference type="NCBI Taxonomy" id="118357"/>
    <lineage>
        <taxon>Eukaryota</taxon>
        <taxon>Viridiplantae</taxon>
        <taxon>Streptophyta</taxon>
        <taxon>Embryophyta</taxon>
        <taxon>Tracheophyta</taxon>
        <taxon>Spermatophyta</taxon>
        <taxon>Magnoliopsida</taxon>
        <taxon>eudicotyledons</taxon>
        <taxon>Gunneridae</taxon>
        <taxon>Pentapetalae</taxon>
        <taxon>asterids</taxon>
        <taxon>Ericales</taxon>
        <taxon>Ericaceae</taxon>
        <taxon>Ericoideae</taxon>
        <taxon>Rhodoreae</taxon>
        <taxon>Rhododendron</taxon>
    </lineage>
</organism>
<evidence type="ECO:0000313" key="1">
    <source>
        <dbReference type="EMBL" id="KAF7129158.1"/>
    </source>
</evidence>
<name>A0A834GEZ4_RHOSS</name>
<protein>
    <recommendedName>
        <fullName evidence="3">Integrase zinc-binding domain-containing protein</fullName>
    </recommendedName>
</protein>
<proteinExistence type="predicted"/>
<dbReference type="PANTHER" id="PTHR48475:SF1">
    <property type="entry name" value="RNASE H TYPE-1 DOMAIN-CONTAINING PROTEIN"/>
    <property type="match status" value="1"/>
</dbReference>